<feature type="compositionally biased region" description="Polar residues" evidence="1">
    <location>
        <begin position="25"/>
        <end position="41"/>
    </location>
</feature>
<feature type="domain" description="DUF7730" evidence="2">
    <location>
        <begin position="64"/>
        <end position="252"/>
    </location>
</feature>
<evidence type="ECO:0000313" key="3">
    <source>
        <dbReference type="EMBL" id="KAK7748364.1"/>
    </source>
</evidence>
<reference evidence="3 4" key="1">
    <citation type="submission" date="2024-02" db="EMBL/GenBank/DDBJ databases">
        <title>De novo assembly and annotation of 12 fungi associated with fruit tree decline syndrome in Ontario, Canada.</title>
        <authorList>
            <person name="Sulman M."/>
            <person name="Ellouze W."/>
            <person name="Ilyukhin E."/>
        </authorList>
    </citation>
    <scope>NUCLEOTIDE SEQUENCE [LARGE SCALE GENOMIC DNA]</scope>
    <source>
        <strain evidence="3 4">M11/M66-122</strain>
    </source>
</reference>
<dbReference type="AlphaFoldDB" id="A0AAN9UR85"/>
<proteinExistence type="predicted"/>
<accession>A0AAN9UR85</accession>
<evidence type="ECO:0000256" key="1">
    <source>
        <dbReference type="SAM" id="MobiDB-lite"/>
    </source>
</evidence>
<keyword evidence="4" id="KW-1185">Reference proteome</keyword>
<organism evidence="3 4">
    <name type="scientific">Diatrype stigma</name>
    <dbReference type="NCBI Taxonomy" id="117547"/>
    <lineage>
        <taxon>Eukaryota</taxon>
        <taxon>Fungi</taxon>
        <taxon>Dikarya</taxon>
        <taxon>Ascomycota</taxon>
        <taxon>Pezizomycotina</taxon>
        <taxon>Sordariomycetes</taxon>
        <taxon>Xylariomycetidae</taxon>
        <taxon>Xylariales</taxon>
        <taxon>Diatrypaceae</taxon>
        <taxon>Diatrype</taxon>
    </lineage>
</organism>
<feature type="region of interest" description="Disordered" evidence="1">
    <location>
        <begin position="24"/>
        <end position="48"/>
    </location>
</feature>
<dbReference type="Pfam" id="PF24864">
    <property type="entry name" value="DUF7730"/>
    <property type="match status" value="1"/>
</dbReference>
<evidence type="ECO:0000313" key="4">
    <source>
        <dbReference type="Proteomes" id="UP001320420"/>
    </source>
</evidence>
<dbReference type="InterPro" id="IPR056632">
    <property type="entry name" value="DUF7730"/>
</dbReference>
<comment type="caution">
    <text evidence="3">The sequence shown here is derived from an EMBL/GenBank/DDBJ whole genome shotgun (WGS) entry which is preliminary data.</text>
</comment>
<name>A0AAN9UR85_9PEZI</name>
<evidence type="ECO:0000259" key="2">
    <source>
        <dbReference type="Pfam" id="PF24864"/>
    </source>
</evidence>
<protein>
    <recommendedName>
        <fullName evidence="2">DUF7730 domain-containing protein</fullName>
    </recommendedName>
</protein>
<dbReference type="EMBL" id="JAKJXP020000082">
    <property type="protein sequence ID" value="KAK7748364.1"/>
    <property type="molecule type" value="Genomic_DNA"/>
</dbReference>
<sequence>MSSLIRRMLSAVARSANIHHYGSDMESSWYASPPASDSNAARQEERTPLPEPIPAEQLAETAQNQFQSDFFGKLPLEIRRQIYEELWRTTSEDQHIFHHQGRLCRCACITDHDAEDERDDIVESYRQEKALTDKTYFSDSALHRQLSSSWTKHWKCEEHLEKHGANEPSPFLPALMTCKRMYFECLESIGENVTLNFTSLQVAHDFLVARRHAPIASVIRRYNFSFYLSQQEINSYMPWNDSQWSQLWGPLGLGGLESARQVKLWLDGRLGSDQHDLQLNGPALFKCLGGEAPRYRLAVSLPTDEDTEDKLMDPWGPRYAMDCFQGVDLQFRGAPAYRPSDKKGVCGPANTAMPSLEVMAWYSMAMHA</sequence>
<dbReference type="Proteomes" id="UP001320420">
    <property type="component" value="Unassembled WGS sequence"/>
</dbReference>
<gene>
    <name evidence="3" type="ORF">SLS62_008627</name>
</gene>